<organism evidence="3 4">
    <name type="scientific">Trichocoleus desertorum GB2-A4</name>
    <dbReference type="NCBI Taxonomy" id="2933944"/>
    <lineage>
        <taxon>Bacteria</taxon>
        <taxon>Bacillati</taxon>
        <taxon>Cyanobacteriota</taxon>
        <taxon>Cyanophyceae</taxon>
        <taxon>Leptolyngbyales</taxon>
        <taxon>Trichocoleusaceae</taxon>
        <taxon>Trichocoleus</taxon>
    </lineage>
</organism>
<dbReference type="Gene3D" id="3.40.50.11550">
    <property type="match status" value="1"/>
</dbReference>
<dbReference type="InterPro" id="IPR007314">
    <property type="entry name" value="Cofac_haem-bd_dom"/>
</dbReference>
<protein>
    <submittedName>
        <fullName evidence="3">ChaN family lipoprotein</fullName>
    </submittedName>
</protein>
<feature type="chain" id="PRO_5045413787" evidence="1">
    <location>
        <begin position="27"/>
        <end position="290"/>
    </location>
</feature>
<feature type="domain" description="Haem-binding uptake Tiki superfamily ChaN" evidence="2">
    <location>
        <begin position="42"/>
        <end position="252"/>
    </location>
</feature>
<evidence type="ECO:0000313" key="4">
    <source>
        <dbReference type="Proteomes" id="UP001464891"/>
    </source>
</evidence>
<reference evidence="3 4" key="1">
    <citation type="submission" date="2022-04" db="EMBL/GenBank/DDBJ databases">
        <title>Positive selection, recombination, and allopatry shape intraspecific diversity of widespread and dominant cyanobacteria.</title>
        <authorList>
            <person name="Wei J."/>
            <person name="Shu W."/>
            <person name="Hu C."/>
        </authorList>
    </citation>
    <scope>NUCLEOTIDE SEQUENCE [LARGE SCALE GENOMIC DNA]</scope>
    <source>
        <strain evidence="3 4">GB2-A4</strain>
    </source>
</reference>
<evidence type="ECO:0000313" key="3">
    <source>
        <dbReference type="EMBL" id="MEP0816731.1"/>
    </source>
</evidence>
<dbReference type="PIRSF" id="PIRSF020419">
    <property type="entry name" value="Fe_uptake_reg_CjrA_prd"/>
    <property type="match status" value="1"/>
</dbReference>
<sequence length="290" mass="33314">MSKGQLIKLWAWSLGLFLCFTSPAPAQTIFSPMQQRLSPQTVLRQLAAADVVYLGETHDSPADHRAQLKIIQALHQKQPRLAIALEMFQRPYQPALDRYLAGQITEAELRQQSQFDQRWGYDWEYYAPILRFAKAKRLPLIALNTPTEITRKVARQGLDSLTASDRQFIPPAAEIRTDNVAYRQRIQKIYEEMHQGHSSSKNFEQFFEAQVLWDETMAERIAQFATTHPNSQIVVLAGQGHIIYGDGIPSRVTRRLKNTPNFVQRLVLLNPENIENGGRAIADYLWKEEE</sequence>
<dbReference type="SUPFAM" id="SSF159501">
    <property type="entry name" value="EreA/ChaN-like"/>
    <property type="match status" value="1"/>
</dbReference>
<dbReference type="InterPro" id="IPR016773">
    <property type="entry name" value="Fe3_uptake_reg_CjrA_prd"/>
</dbReference>
<dbReference type="EMBL" id="JAMPKM010000002">
    <property type="protein sequence ID" value="MEP0816731.1"/>
    <property type="molecule type" value="Genomic_DNA"/>
</dbReference>
<keyword evidence="3" id="KW-0449">Lipoprotein</keyword>
<keyword evidence="1" id="KW-0732">Signal</keyword>
<comment type="caution">
    <text evidence="3">The sequence shown here is derived from an EMBL/GenBank/DDBJ whole genome shotgun (WGS) entry which is preliminary data.</text>
</comment>
<gene>
    <name evidence="3" type="ORF">NC998_06450</name>
</gene>
<dbReference type="Proteomes" id="UP001464891">
    <property type="component" value="Unassembled WGS sequence"/>
</dbReference>
<dbReference type="CDD" id="cd14727">
    <property type="entry name" value="ChanN-like"/>
    <property type="match status" value="1"/>
</dbReference>
<proteinExistence type="predicted"/>
<feature type="signal peptide" evidence="1">
    <location>
        <begin position="1"/>
        <end position="26"/>
    </location>
</feature>
<accession>A0ABV0J4M5</accession>
<dbReference type="RefSeq" id="WP_190434301.1">
    <property type="nucleotide sequence ID" value="NZ_JAMPKM010000002.1"/>
</dbReference>
<evidence type="ECO:0000259" key="2">
    <source>
        <dbReference type="Pfam" id="PF04187"/>
    </source>
</evidence>
<dbReference type="Pfam" id="PF04187">
    <property type="entry name" value="Cofac_haem_bdg"/>
    <property type="match status" value="1"/>
</dbReference>
<evidence type="ECO:0000256" key="1">
    <source>
        <dbReference type="SAM" id="SignalP"/>
    </source>
</evidence>
<name>A0ABV0J4M5_9CYAN</name>
<keyword evidence="4" id="KW-1185">Reference proteome</keyword>